<evidence type="ECO:0000313" key="1">
    <source>
        <dbReference type="EMBL" id="MCY4746887.1"/>
    </source>
</evidence>
<organism evidence="1 2">
    <name type="scientific">Roseateles hydrophilus</name>
    <dbReference type="NCBI Taxonomy" id="2975054"/>
    <lineage>
        <taxon>Bacteria</taxon>
        <taxon>Pseudomonadati</taxon>
        <taxon>Pseudomonadota</taxon>
        <taxon>Betaproteobacteria</taxon>
        <taxon>Burkholderiales</taxon>
        <taxon>Sphaerotilaceae</taxon>
        <taxon>Roseateles</taxon>
    </lineage>
</organism>
<reference evidence="1" key="1">
    <citation type="submission" date="2022-08" db="EMBL/GenBank/DDBJ databases">
        <title>Genome sequencing of Pelomonas sp. UHG3.</title>
        <authorList>
            <person name="So Y."/>
        </authorList>
    </citation>
    <scope>NUCLEOTIDE SEQUENCE</scope>
    <source>
        <strain evidence="1">UHG3</strain>
    </source>
</reference>
<name>A0ACC6CEL5_9BURK</name>
<evidence type="ECO:0000313" key="2">
    <source>
        <dbReference type="Proteomes" id="UP001076464"/>
    </source>
</evidence>
<gene>
    <name evidence="1" type="ORF">NYO99_18075</name>
</gene>
<protein>
    <submittedName>
        <fullName evidence="1">Uncharacterized protein</fullName>
    </submittedName>
</protein>
<dbReference type="EMBL" id="JAPPUY010000005">
    <property type="protein sequence ID" value="MCY4746887.1"/>
    <property type="molecule type" value="Genomic_DNA"/>
</dbReference>
<comment type="caution">
    <text evidence="1">The sequence shown here is derived from an EMBL/GenBank/DDBJ whole genome shotgun (WGS) entry which is preliminary data.</text>
</comment>
<accession>A0ACC6CEL5</accession>
<proteinExistence type="predicted"/>
<sequence>MHHTATNSTDDLLFRVGSREYRAYEPGKDPTPIHLPNKVQVPSAGGGTVTVVEDDDEAVPAPEVTLAGSSQFALEKDLQRYLSDNLHIIEPGLTLFQDEDISKRSALRELLLFGPCR</sequence>
<keyword evidence="2" id="KW-1185">Reference proteome</keyword>
<dbReference type="Proteomes" id="UP001076464">
    <property type="component" value="Unassembled WGS sequence"/>
</dbReference>